<proteinExistence type="predicted"/>
<dbReference type="AlphaFoldDB" id="A0A975GU50"/>
<protein>
    <submittedName>
        <fullName evidence="1">Uncharacterized protein</fullName>
    </submittedName>
</protein>
<accession>A0A975GU50</accession>
<reference evidence="1" key="1">
    <citation type="journal article" date="2021" name="Microb. Physiol.">
        <title>Proteogenomic Insights into the Physiology of Marine, Sulfate-Reducing, Filamentous Desulfonema limicola and Desulfonema magnum.</title>
        <authorList>
            <person name="Schnaars V."/>
            <person name="Wohlbrand L."/>
            <person name="Scheve S."/>
            <person name="Hinrichs C."/>
            <person name="Reinhardt R."/>
            <person name="Rabus R."/>
        </authorList>
    </citation>
    <scope>NUCLEOTIDE SEQUENCE</scope>
    <source>
        <strain evidence="1">4be13</strain>
    </source>
</reference>
<name>A0A975GU50_9BACT</name>
<dbReference type="KEGG" id="dmm:dnm_099030"/>
<dbReference type="RefSeq" id="WP_207680564.1">
    <property type="nucleotide sequence ID" value="NZ_CP061800.1"/>
</dbReference>
<dbReference type="EMBL" id="CP061800">
    <property type="protein sequence ID" value="QTA93795.1"/>
    <property type="molecule type" value="Genomic_DNA"/>
</dbReference>
<evidence type="ECO:0000313" key="1">
    <source>
        <dbReference type="EMBL" id="QTA93795.1"/>
    </source>
</evidence>
<keyword evidence="2" id="KW-1185">Reference proteome</keyword>
<dbReference type="Proteomes" id="UP000663722">
    <property type="component" value="Chromosome"/>
</dbReference>
<sequence>MEKGKVKELEARLREMFELNEQSRTKQDKRQAKPNANFVIRRRKGEQDKRIALTNCAS</sequence>
<evidence type="ECO:0000313" key="2">
    <source>
        <dbReference type="Proteomes" id="UP000663722"/>
    </source>
</evidence>
<organism evidence="1 2">
    <name type="scientific">Desulfonema magnum</name>
    <dbReference type="NCBI Taxonomy" id="45655"/>
    <lineage>
        <taxon>Bacteria</taxon>
        <taxon>Pseudomonadati</taxon>
        <taxon>Thermodesulfobacteriota</taxon>
        <taxon>Desulfobacteria</taxon>
        <taxon>Desulfobacterales</taxon>
        <taxon>Desulfococcaceae</taxon>
        <taxon>Desulfonema</taxon>
    </lineage>
</organism>
<gene>
    <name evidence="1" type="ORF">dnm_099030</name>
</gene>